<comment type="caution">
    <text evidence="2">The sequence shown here is derived from an EMBL/GenBank/DDBJ whole genome shotgun (WGS) entry which is preliminary data.</text>
</comment>
<evidence type="ECO:0000313" key="2">
    <source>
        <dbReference type="EMBL" id="PRQ72908.1"/>
    </source>
</evidence>
<protein>
    <submittedName>
        <fullName evidence="2">Uncharacterized protein</fullName>
    </submittedName>
</protein>
<accession>A0A2T0A4G2</accession>
<name>A0A2T0A4G2_RHOTO</name>
<organism evidence="2 3">
    <name type="scientific">Rhodotorula toruloides</name>
    <name type="common">Yeast</name>
    <name type="synonym">Rhodosporidium toruloides</name>
    <dbReference type="NCBI Taxonomy" id="5286"/>
    <lineage>
        <taxon>Eukaryota</taxon>
        <taxon>Fungi</taxon>
        <taxon>Dikarya</taxon>
        <taxon>Basidiomycota</taxon>
        <taxon>Pucciniomycotina</taxon>
        <taxon>Microbotryomycetes</taxon>
        <taxon>Sporidiobolales</taxon>
        <taxon>Sporidiobolaceae</taxon>
        <taxon>Rhodotorula</taxon>
    </lineage>
</organism>
<feature type="region of interest" description="Disordered" evidence="1">
    <location>
        <begin position="153"/>
        <end position="180"/>
    </location>
</feature>
<evidence type="ECO:0000256" key="1">
    <source>
        <dbReference type="SAM" id="MobiDB-lite"/>
    </source>
</evidence>
<evidence type="ECO:0000313" key="3">
    <source>
        <dbReference type="Proteomes" id="UP000239560"/>
    </source>
</evidence>
<sequence>MGSEQVPSGDEGPAAPLREGKSEREPSRLARLDKRHSSPPLWLVRCEARAGQACWPSKLVDPLLSLEHLSWFARSTPQGGSAVEAGCMLDQRRAPHFSPRYPPSPDRADLKLTSRNAAPSLTSSCLNAREIGQAWRSFASEQTIRPAAALTPVPRLDRGSRSPGALTASPLPRRDSLPEYIPRNADPRLERMHRLLDALLPALLESDSYRKRCSRRARASERTSLARLLQLAPSGAWQQAVATALGCCSASLDGSCAGWSIPSERKNLGLDLRNLEQLGSSLKPRAHQRKLACNAMTLRLARQAWRKFRSSKVP</sequence>
<proteinExistence type="predicted"/>
<reference evidence="2 3" key="1">
    <citation type="journal article" date="2018" name="Elife">
        <title>Functional genomics of lipid metabolism in the oleaginous yeast Rhodosporidium toruloides.</title>
        <authorList>
            <person name="Coradetti S.T."/>
            <person name="Pinel D."/>
            <person name="Geiselman G."/>
            <person name="Ito M."/>
            <person name="Mondo S."/>
            <person name="Reilly M.C."/>
            <person name="Cheng Y.F."/>
            <person name="Bauer S."/>
            <person name="Grigoriev I."/>
            <person name="Gladden J.M."/>
            <person name="Simmons B.A."/>
            <person name="Brem R."/>
            <person name="Arkin A.P."/>
            <person name="Skerker J.M."/>
        </authorList>
    </citation>
    <scope>NUCLEOTIDE SEQUENCE [LARGE SCALE GENOMIC DNA]</scope>
    <source>
        <strain evidence="2 3">NBRC 0880</strain>
    </source>
</reference>
<dbReference type="AlphaFoldDB" id="A0A2T0A4G2"/>
<dbReference type="Proteomes" id="UP000239560">
    <property type="component" value="Unassembled WGS sequence"/>
</dbReference>
<feature type="region of interest" description="Disordered" evidence="1">
    <location>
        <begin position="1"/>
        <end position="33"/>
    </location>
</feature>
<gene>
    <name evidence="2" type="ORF">AAT19DRAFT_16832</name>
</gene>
<dbReference type="EMBL" id="LCTV02000009">
    <property type="protein sequence ID" value="PRQ72908.1"/>
    <property type="molecule type" value="Genomic_DNA"/>
</dbReference>
<feature type="compositionally biased region" description="Basic and acidic residues" evidence="1">
    <location>
        <begin position="18"/>
        <end position="33"/>
    </location>
</feature>